<evidence type="ECO:0000256" key="3">
    <source>
        <dbReference type="ARBA" id="ARBA00022989"/>
    </source>
</evidence>
<evidence type="ECO:0000256" key="1">
    <source>
        <dbReference type="ARBA" id="ARBA00004141"/>
    </source>
</evidence>
<keyword evidence="4 5" id="KW-0472">Membrane</keyword>
<dbReference type="SUPFAM" id="SSF158442">
    <property type="entry name" value="DsbB-like"/>
    <property type="match status" value="1"/>
</dbReference>
<gene>
    <name evidence="6" type="ORF">J2Y69_003100</name>
</gene>
<protein>
    <submittedName>
        <fullName evidence="6">Disulfide bond formation protein DsbB</fullName>
    </submittedName>
</protein>
<evidence type="ECO:0000256" key="2">
    <source>
        <dbReference type="ARBA" id="ARBA00022692"/>
    </source>
</evidence>
<evidence type="ECO:0000256" key="5">
    <source>
        <dbReference type="SAM" id="Phobius"/>
    </source>
</evidence>
<dbReference type="Proteomes" id="UP001259347">
    <property type="component" value="Unassembled WGS sequence"/>
</dbReference>
<evidence type="ECO:0000313" key="6">
    <source>
        <dbReference type="EMBL" id="MDR6868481.1"/>
    </source>
</evidence>
<dbReference type="InterPro" id="IPR003752">
    <property type="entry name" value="DiS_bond_form_DsbB/BdbC"/>
</dbReference>
<feature type="transmembrane region" description="Helical" evidence="5">
    <location>
        <begin position="59"/>
        <end position="76"/>
    </location>
</feature>
<dbReference type="Gene3D" id="1.20.1550.10">
    <property type="entry name" value="DsbB-like"/>
    <property type="match status" value="1"/>
</dbReference>
<keyword evidence="7" id="KW-1185">Reference proteome</keyword>
<keyword evidence="3 5" id="KW-1133">Transmembrane helix</keyword>
<name>A0ABU1SFV2_9MICO</name>
<feature type="transmembrane region" description="Helical" evidence="5">
    <location>
        <begin position="168"/>
        <end position="190"/>
    </location>
</feature>
<comment type="subcellular location">
    <subcellularLocation>
        <location evidence="1">Membrane</location>
        <topology evidence="1">Multi-pass membrane protein</topology>
    </subcellularLocation>
</comment>
<accession>A0ABU1SFV2</accession>
<comment type="caution">
    <text evidence="6">The sequence shown here is derived from an EMBL/GenBank/DDBJ whole genome shotgun (WGS) entry which is preliminary data.</text>
</comment>
<feature type="transmembrane region" description="Helical" evidence="5">
    <location>
        <begin position="88"/>
        <end position="112"/>
    </location>
</feature>
<dbReference type="Pfam" id="PF02600">
    <property type="entry name" value="DsbB"/>
    <property type="match status" value="1"/>
</dbReference>
<proteinExistence type="predicted"/>
<organism evidence="6 7">
    <name type="scientific">Microbacterium resistens</name>
    <dbReference type="NCBI Taxonomy" id="156977"/>
    <lineage>
        <taxon>Bacteria</taxon>
        <taxon>Bacillati</taxon>
        <taxon>Actinomycetota</taxon>
        <taxon>Actinomycetes</taxon>
        <taxon>Micrococcales</taxon>
        <taxon>Microbacteriaceae</taxon>
        <taxon>Microbacterium</taxon>
    </lineage>
</organism>
<sequence length="210" mass="22530">MSTLIEAETPETGETSPRIIRLLSFWAHVAFIAGYLGILSAAMFWFQFAQGEYPCPLCILQRMAMMLVAIGPIYVVSQTLRGRGSLGVLATGAGIAILGSVLGMAMSGRQVLLHIAPGDQGYGTAVLGMHLYTWALVSFLVVLVFCGVVLAGGRWLVPVAPTSAPLRIVAWAVVWLFVLTIAINAVVVFAEAGWNLYLPDNPTGYRLFEG</sequence>
<dbReference type="RefSeq" id="WP_310022347.1">
    <property type="nucleotide sequence ID" value="NZ_JAVDUM010000015.1"/>
</dbReference>
<feature type="transmembrane region" description="Helical" evidence="5">
    <location>
        <begin position="132"/>
        <end position="156"/>
    </location>
</feature>
<evidence type="ECO:0000256" key="4">
    <source>
        <dbReference type="ARBA" id="ARBA00023136"/>
    </source>
</evidence>
<dbReference type="InterPro" id="IPR023380">
    <property type="entry name" value="DsbB-like_sf"/>
</dbReference>
<reference evidence="6 7" key="1">
    <citation type="submission" date="2023-07" db="EMBL/GenBank/DDBJ databases">
        <title>Sorghum-associated microbial communities from plants grown in Nebraska, USA.</title>
        <authorList>
            <person name="Schachtman D."/>
        </authorList>
    </citation>
    <scope>NUCLEOTIDE SEQUENCE [LARGE SCALE GENOMIC DNA]</scope>
    <source>
        <strain evidence="6 7">2980</strain>
    </source>
</reference>
<evidence type="ECO:0000313" key="7">
    <source>
        <dbReference type="Proteomes" id="UP001259347"/>
    </source>
</evidence>
<dbReference type="EMBL" id="JAVDUM010000015">
    <property type="protein sequence ID" value="MDR6868481.1"/>
    <property type="molecule type" value="Genomic_DNA"/>
</dbReference>
<keyword evidence="2 5" id="KW-0812">Transmembrane</keyword>
<feature type="transmembrane region" description="Helical" evidence="5">
    <location>
        <begin position="25"/>
        <end position="47"/>
    </location>
</feature>